<gene>
    <name evidence="1" type="ORF">POSPLADRAFT_1054120</name>
</gene>
<dbReference type="AlphaFoldDB" id="A0A1X6N9P2"/>
<dbReference type="RefSeq" id="XP_024342162.1">
    <property type="nucleotide sequence ID" value="XM_024480488.1"/>
</dbReference>
<accession>A0A1X6N9P2</accession>
<keyword evidence="2" id="KW-1185">Reference proteome</keyword>
<dbReference type="Proteomes" id="UP000194127">
    <property type="component" value="Unassembled WGS sequence"/>
</dbReference>
<sequence length="238" mass="26765">MLLQISHTDILRTSFVDCATGAVAFRTNTYHPQRARSGSCSSASSSSSSALQEQLSGDNNVDRVTSLEDAYGNILAEITWDGANASLIRVGDDLIKGTAELFDAAFVKIFPDATLFPTRLEYTWRMTRDDLLLLDDDEEVVGKLHQNQIQDDLKLAPAPSSKIGHDYLELNTLPEDELPEMLVCYLLLCTLRERMYSITRFVYGQPQKTDPIAKLRRGATRSIANLRNRFRRRKAPNH</sequence>
<proteinExistence type="predicted"/>
<dbReference type="GeneID" id="36325438"/>
<dbReference type="EMBL" id="KZ110593">
    <property type="protein sequence ID" value="OSX65368.1"/>
    <property type="molecule type" value="Genomic_DNA"/>
</dbReference>
<evidence type="ECO:0000313" key="1">
    <source>
        <dbReference type="EMBL" id="OSX65368.1"/>
    </source>
</evidence>
<protein>
    <submittedName>
        <fullName evidence="1">Uncharacterized protein</fullName>
    </submittedName>
</protein>
<evidence type="ECO:0000313" key="2">
    <source>
        <dbReference type="Proteomes" id="UP000194127"/>
    </source>
</evidence>
<dbReference type="OrthoDB" id="3258136at2759"/>
<dbReference type="STRING" id="670580.A0A1X6N9P2"/>
<organism evidence="1 2">
    <name type="scientific">Postia placenta MAD-698-R-SB12</name>
    <dbReference type="NCBI Taxonomy" id="670580"/>
    <lineage>
        <taxon>Eukaryota</taxon>
        <taxon>Fungi</taxon>
        <taxon>Dikarya</taxon>
        <taxon>Basidiomycota</taxon>
        <taxon>Agaricomycotina</taxon>
        <taxon>Agaricomycetes</taxon>
        <taxon>Polyporales</taxon>
        <taxon>Adustoporiaceae</taxon>
        <taxon>Rhodonia</taxon>
    </lineage>
</organism>
<reference evidence="1 2" key="1">
    <citation type="submission" date="2017-04" db="EMBL/GenBank/DDBJ databases">
        <title>Genome Sequence of the Model Brown-Rot Fungus Postia placenta SB12.</title>
        <authorList>
            <consortium name="DOE Joint Genome Institute"/>
            <person name="Gaskell J."/>
            <person name="Kersten P."/>
            <person name="Larrondo L.F."/>
            <person name="Canessa P."/>
            <person name="Martinez D."/>
            <person name="Hibbett D."/>
            <person name="Schmoll M."/>
            <person name="Kubicek C.P."/>
            <person name="Martinez A.T."/>
            <person name="Yadav J."/>
            <person name="Master E."/>
            <person name="Magnuson J.K."/>
            <person name="James T."/>
            <person name="Yaver D."/>
            <person name="Berka R."/>
            <person name="Labutti K."/>
            <person name="Lipzen A."/>
            <person name="Aerts A."/>
            <person name="Barry K."/>
            <person name="Henrissat B."/>
            <person name="Blanchette R."/>
            <person name="Grigoriev I."/>
            <person name="Cullen D."/>
        </authorList>
    </citation>
    <scope>NUCLEOTIDE SEQUENCE [LARGE SCALE GENOMIC DNA]</scope>
    <source>
        <strain evidence="1 2">MAD-698-R-SB12</strain>
    </source>
</reference>
<name>A0A1X6N9P2_9APHY</name>